<reference evidence="2 3" key="1">
    <citation type="submission" date="2024-10" db="EMBL/GenBank/DDBJ databases">
        <authorList>
            <person name="Kim D."/>
        </authorList>
    </citation>
    <scope>NUCLEOTIDE SEQUENCE [LARGE SCALE GENOMIC DNA]</scope>
    <source>
        <strain evidence="2">BH-2024</strain>
    </source>
</reference>
<dbReference type="Proteomes" id="UP001620626">
    <property type="component" value="Unassembled WGS sequence"/>
</dbReference>
<feature type="compositionally biased region" description="Basic and acidic residues" evidence="1">
    <location>
        <begin position="184"/>
        <end position="206"/>
    </location>
</feature>
<comment type="caution">
    <text evidence="2">The sequence shown here is derived from an EMBL/GenBank/DDBJ whole genome shotgun (WGS) entry which is preliminary data.</text>
</comment>
<evidence type="ECO:0000313" key="2">
    <source>
        <dbReference type="EMBL" id="KAL3073212.1"/>
    </source>
</evidence>
<dbReference type="AlphaFoldDB" id="A0ABD2I2F7"/>
<protein>
    <submittedName>
        <fullName evidence="2">Uncharacterized protein</fullName>
    </submittedName>
</protein>
<name>A0ABD2I2F7_9BILA</name>
<gene>
    <name evidence="2" type="ORF">niasHT_031160</name>
</gene>
<evidence type="ECO:0000256" key="1">
    <source>
        <dbReference type="SAM" id="MobiDB-lite"/>
    </source>
</evidence>
<dbReference type="EMBL" id="JBICBT010001323">
    <property type="protein sequence ID" value="KAL3073212.1"/>
    <property type="molecule type" value="Genomic_DNA"/>
</dbReference>
<accession>A0ABD2I2F7</accession>
<keyword evidence="3" id="KW-1185">Reference proteome</keyword>
<evidence type="ECO:0000313" key="3">
    <source>
        <dbReference type="Proteomes" id="UP001620626"/>
    </source>
</evidence>
<sequence length="206" mass="22747">MTKRGPTGDPRLDGSSRPLAFEEAMRMLAKGRKTMAAKRLSNAESEPWTMAAQFTGRQLLAEGKQFPSPKTCHQPLEAADMARENQWEFSPMPFPWPFSHDQKANLIKGPRPLNGSQPYIKAGICHVPTSFHTPTMPKPIKMHSSSSSAYSSSSSSLSSSPDRQSPPPSRKKAVEKFNITAATPEREAKSGRKFSVRDFIDAEAKD</sequence>
<organism evidence="2 3">
    <name type="scientific">Heterodera trifolii</name>
    <dbReference type="NCBI Taxonomy" id="157864"/>
    <lineage>
        <taxon>Eukaryota</taxon>
        <taxon>Metazoa</taxon>
        <taxon>Ecdysozoa</taxon>
        <taxon>Nematoda</taxon>
        <taxon>Chromadorea</taxon>
        <taxon>Rhabditida</taxon>
        <taxon>Tylenchina</taxon>
        <taxon>Tylenchomorpha</taxon>
        <taxon>Tylenchoidea</taxon>
        <taxon>Heteroderidae</taxon>
        <taxon>Heteroderinae</taxon>
        <taxon>Heterodera</taxon>
    </lineage>
</organism>
<feature type="compositionally biased region" description="Low complexity" evidence="1">
    <location>
        <begin position="144"/>
        <end position="163"/>
    </location>
</feature>
<feature type="region of interest" description="Disordered" evidence="1">
    <location>
        <begin position="135"/>
        <end position="206"/>
    </location>
</feature>
<proteinExistence type="predicted"/>